<dbReference type="Proteomes" id="UP001349262">
    <property type="component" value="Unassembled WGS sequence"/>
</dbReference>
<accession>A0ABU7TDT2</accession>
<reference evidence="1 2" key="1">
    <citation type="journal article" date="2012" name="Genet. Mol. Biol.">
        <title>Analysis of 16S rRNA and mxaF genes revealing insights into Methylobacterium niche-specific plant association.</title>
        <authorList>
            <person name="Dourado M.N."/>
            <person name="Andreote F.D."/>
            <person name="Dini-Andreote F."/>
            <person name="Conti R."/>
            <person name="Araujo J.M."/>
            <person name="Araujo W.L."/>
        </authorList>
    </citation>
    <scope>NUCLEOTIDE SEQUENCE [LARGE SCALE GENOMIC DNA]</scope>
    <source>
        <strain evidence="1 2">SR1.6/4</strain>
    </source>
</reference>
<comment type="caution">
    <text evidence="1">The sequence shown here is derived from an EMBL/GenBank/DDBJ whole genome shotgun (WGS) entry which is preliminary data.</text>
</comment>
<gene>
    <name evidence="1" type="ORF">MRSR164_18440</name>
</gene>
<dbReference type="EMBL" id="MLBY01000005">
    <property type="protein sequence ID" value="MEE7458680.1"/>
    <property type="molecule type" value="Genomic_DNA"/>
</dbReference>
<proteinExistence type="predicted"/>
<keyword evidence="2" id="KW-1185">Reference proteome</keyword>
<evidence type="ECO:0000313" key="2">
    <source>
        <dbReference type="Proteomes" id="UP001349262"/>
    </source>
</evidence>
<protein>
    <submittedName>
        <fullName evidence="1">Uncharacterized protein</fullName>
    </submittedName>
</protein>
<organism evidence="1 2">
    <name type="scientific">Methylobacterium radiotolerans</name>
    <dbReference type="NCBI Taxonomy" id="31998"/>
    <lineage>
        <taxon>Bacteria</taxon>
        <taxon>Pseudomonadati</taxon>
        <taxon>Pseudomonadota</taxon>
        <taxon>Alphaproteobacteria</taxon>
        <taxon>Hyphomicrobiales</taxon>
        <taxon>Methylobacteriaceae</taxon>
        <taxon>Methylobacterium</taxon>
    </lineage>
</organism>
<name>A0ABU7TDT2_9HYPH</name>
<evidence type="ECO:0000313" key="1">
    <source>
        <dbReference type="EMBL" id="MEE7458680.1"/>
    </source>
</evidence>
<sequence length="134" mass="14268">MVALSVALAPFASLAVDDRADAAGFIERARHHIGRRVVLDHCHLVFATPEELTCVGIRTETGASDVPSVGRLLIHVAEADAHSRTLALARCQSGALGDACDVSISGEVFDASPRFGLDEARIIGLREATIRWPN</sequence>